<feature type="binding site" evidence="5">
    <location>
        <position position="95"/>
    </location>
    <ligand>
        <name>Mg(2+)</name>
        <dbReference type="ChEBI" id="CHEBI:18420"/>
        <label>1</label>
        <note>catalytic</note>
    </ligand>
</feature>
<name>A0A916ZZL5_9HYPH</name>
<sequence length="274" mass="28197">MSLSSHLSPTASPRLQALAAAALKGGAIARAGLTRRRHGDLLAKAPRDYQTEMDVAVERAIVADLVAAFPDHAIDGEEEVGNRKAPAGAPVIFIDPIDGTTNYAWGIPHFGLTIAIVEGGDVVAGVVYDAMLGELFSAEAGKGAFLNGAPIAAIDNATVEDSLIGAGLPVPSQVRSVPEDVYFGALRRLMAETAGVRRLGSAALSIAYVACGRLDGFFEDGLSLHDYGAAMLLLREAGGIVTSFAGGAVRESGDILAANRAIHPWLLAGFAPAG</sequence>
<comment type="caution">
    <text evidence="7">The sequence shown here is derived from an EMBL/GenBank/DDBJ whole genome shotgun (WGS) entry which is preliminary data.</text>
</comment>
<organism evidence="7 8">
    <name type="scientific">Aureimonas endophytica</name>
    <dbReference type="NCBI Taxonomy" id="2027858"/>
    <lineage>
        <taxon>Bacteria</taxon>
        <taxon>Pseudomonadati</taxon>
        <taxon>Pseudomonadota</taxon>
        <taxon>Alphaproteobacteria</taxon>
        <taxon>Hyphomicrobiales</taxon>
        <taxon>Aurantimonadaceae</taxon>
        <taxon>Aureimonas</taxon>
    </lineage>
</organism>
<dbReference type="InterPro" id="IPR000760">
    <property type="entry name" value="Inositol_monophosphatase-like"/>
</dbReference>
<keyword evidence="5 6" id="KW-0460">Magnesium</keyword>
<dbReference type="Proteomes" id="UP000644699">
    <property type="component" value="Unassembled WGS sequence"/>
</dbReference>
<proteinExistence type="inferred from homology"/>
<dbReference type="Pfam" id="PF00459">
    <property type="entry name" value="Inositol_P"/>
    <property type="match status" value="1"/>
</dbReference>
<dbReference type="GO" id="GO:0046872">
    <property type="term" value="F:metal ion binding"/>
    <property type="evidence" value="ECO:0007669"/>
    <property type="project" value="UniProtKB-KW"/>
</dbReference>
<keyword evidence="5 6" id="KW-0479">Metal-binding</keyword>
<dbReference type="AlphaFoldDB" id="A0A916ZZL5"/>
<gene>
    <name evidence="7" type="primary">suhB</name>
    <name evidence="7" type="ORF">GCM10011390_44650</name>
</gene>
<keyword evidence="8" id="KW-1185">Reference proteome</keyword>
<dbReference type="Gene3D" id="3.40.190.80">
    <property type="match status" value="1"/>
</dbReference>
<comment type="catalytic activity">
    <reaction evidence="1 6">
        <text>a myo-inositol phosphate + H2O = myo-inositol + phosphate</text>
        <dbReference type="Rhea" id="RHEA:24056"/>
        <dbReference type="ChEBI" id="CHEBI:15377"/>
        <dbReference type="ChEBI" id="CHEBI:17268"/>
        <dbReference type="ChEBI" id="CHEBI:43474"/>
        <dbReference type="ChEBI" id="CHEBI:84139"/>
        <dbReference type="EC" id="3.1.3.25"/>
    </reaction>
</comment>
<evidence type="ECO:0000256" key="4">
    <source>
        <dbReference type="ARBA" id="ARBA00022801"/>
    </source>
</evidence>
<dbReference type="GO" id="GO:0006020">
    <property type="term" value="P:inositol metabolic process"/>
    <property type="evidence" value="ECO:0007669"/>
    <property type="project" value="TreeGrafter"/>
</dbReference>
<comment type="cofactor">
    <cofactor evidence="2 5 6">
        <name>Mg(2+)</name>
        <dbReference type="ChEBI" id="CHEBI:18420"/>
    </cofactor>
</comment>
<dbReference type="InterPro" id="IPR033942">
    <property type="entry name" value="IMPase"/>
</dbReference>
<evidence type="ECO:0000256" key="3">
    <source>
        <dbReference type="ARBA" id="ARBA00009759"/>
    </source>
</evidence>
<dbReference type="PANTHER" id="PTHR20854:SF4">
    <property type="entry name" value="INOSITOL-1-MONOPHOSPHATASE-RELATED"/>
    <property type="match status" value="1"/>
</dbReference>
<evidence type="ECO:0000256" key="2">
    <source>
        <dbReference type="ARBA" id="ARBA00001946"/>
    </source>
</evidence>
<evidence type="ECO:0000256" key="5">
    <source>
        <dbReference type="PIRSR" id="PIRSR600760-2"/>
    </source>
</evidence>
<accession>A0A916ZZL5</accession>
<dbReference type="PANTHER" id="PTHR20854">
    <property type="entry name" value="INOSITOL MONOPHOSPHATASE"/>
    <property type="match status" value="1"/>
</dbReference>
<dbReference type="SUPFAM" id="SSF56655">
    <property type="entry name" value="Carbohydrate phosphatase"/>
    <property type="match status" value="1"/>
</dbReference>
<dbReference type="EC" id="3.1.3.25" evidence="6"/>
<dbReference type="CDD" id="cd01639">
    <property type="entry name" value="IMPase"/>
    <property type="match status" value="1"/>
</dbReference>
<dbReference type="InterPro" id="IPR022337">
    <property type="entry name" value="Inositol_monophosphatase_SuhB"/>
</dbReference>
<evidence type="ECO:0000256" key="1">
    <source>
        <dbReference type="ARBA" id="ARBA00001033"/>
    </source>
</evidence>
<keyword evidence="4 6" id="KW-0378">Hydrolase</keyword>
<dbReference type="GO" id="GO:0008934">
    <property type="term" value="F:inositol monophosphate 1-phosphatase activity"/>
    <property type="evidence" value="ECO:0007669"/>
    <property type="project" value="InterPro"/>
</dbReference>
<dbReference type="RefSeq" id="WP_188912473.1">
    <property type="nucleotide sequence ID" value="NZ_BMIQ01000009.1"/>
</dbReference>
<evidence type="ECO:0000313" key="7">
    <source>
        <dbReference type="EMBL" id="GGE20446.1"/>
    </source>
</evidence>
<dbReference type="PRINTS" id="PR00377">
    <property type="entry name" value="IMPHPHTASES"/>
</dbReference>
<dbReference type="PRINTS" id="PR01959">
    <property type="entry name" value="SBIMPHPHTASE"/>
</dbReference>
<feature type="binding site" evidence="5">
    <location>
        <position position="77"/>
    </location>
    <ligand>
        <name>Mg(2+)</name>
        <dbReference type="ChEBI" id="CHEBI:18420"/>
        <label>1</label>
        <note>catalytic</note>
    </ligand>
</feature>
<dbReference type="EMBL" id="BMIQ01000009">
    <property type="protein sequence ID" value="GGE20446.1"/>
    <property type="molecule type" value="Genomic_DNA"/>
</dbReference>
<feature type="binding site" evidence="5">
    <location>
        <position position="97"/>
    </location>
    <ligand>
        <name>Mg(2+)</name>
        <dbReference type="ChEBI" id="CHEBI:18420"/>
        <label>1</label>
        <note>catalytic</note>
    </ligand>
</feature>
<reference evidence="7" key="1">
    <citation type="journal article" date="2014" name="Int. J. Syst. Evol. Microbiol.">
        <title>Complete genome sequence of Corynebacterium casei LMG S-19264T (=DSM 44701T), isolated from a smear-ripened cheese.</title>
        <authorList>
            <consortium name="US DOE Joint Genome Institute (JGI-PGF)"/>
            <person name="Walter F."/>
            <person name="Albersmeier A."/>
            <person name="Kalinowski J."/>
            <person name="Ruckert C."/>
        </authorList>
    </citation>
    <scope>NUCLEOTIDE SEQUENCE</scope>
    <source>
        <strain evidence="7">CGMCC 1.15367</strain>
    </source>
</reference>
<protein>
    <recommendedName>
        <fullName evidence="6">Inositol-1-monophosphatase</fullName>
        <ecNumber evidence="6">3.1.3.25</ecNumber>
    </recommendedName>
</protein>
<dbReference type="GO" id="GO:0007165">
    <property type="term" value="P:signal transduction"/>
    <property type="evidence" value="ECO:0007669"/>
    <property type="project" value="TreeGrafter"/>
</dbReference>
<feature type="binding site" evidence="5">
    <location>
        <position position="98"/>
    </location>
    <ligand>
        <name>Mg(2+)</name>
        <dbReference type="ChEBI" id="CHEBI:18420"/>
        <label>1</label>
        <note>catalytic</note>
    </ligand>
</feature>
<reference evidence="7" key="2">
    <citation type="submission" date="2020-09" db="EMBL/GenBank/DDBJ databases">
        <authorList>
            <person name="Sun Q."/>
            <person name="Zhou Y."/>
        </authorList>
    </citation>
    <scope>NUCLEOTIDE SEQUENCE</scope>
    <source>
        <strain evidence="7">CGMCC 1.15367</strain>
    </source>
</reference>
<comment type="similarity">
    <text evidence="3 6">Belongs to the inositol monophosphatase superfamily.</text>
</comment>
<dbReference type="Gene3D" id="3.30.540.10">
    <property type="entry name" value="Fructose-1,6-Bisphosphatase, subunit A, domain 1"/>
    <property type="match status" value="1"/>
</dbReference>
<feature type="binding site" evidence="5">
    <location>
        <position position="226"/>
    </location>
    <ligand>
        <name>Mg(2+)</name>
        <dbReference type="ChEBI" id="CHEBI:18420"/>
        <label>1</label>
        <note>catalytic</note>
    </ligand>
</feature>
<evidence type="ECO:0000313" key="8">
    <source>
        <dbReference type="Proteomes" id="UP000644699"/>
    </source>
</evidence>
<evidence type="ECO:0000256" key="6">
    <source>
        <dbReference type="RuleBase" id="RU364068"/>
    </source>
</evidence>